<sequence>MHKVCEPWQKGSRNPLDSICRGSALLGGIYLSMYCNIIGSRERGHLVNDLWFYSQRMVEQAEDMKQYNNMFAPLRVQLVEADDSTHHIISALLLAAVSDELKAWETLKGRFQNIDLILIEVDLPYMLFFPK</sequence>
<dbReference type="AlphaFoldDB" id="A0ABD3T7A4"/>
<dbReference type="EMBL" id="JBJXBP010000004">
    <property type="protein sequence ID" value="KAL3832805.1"/>
    <property type="molecule type" value="Genomic_DNA"/>
</dbReference>
<evidence type="ECO:0000313" key="2">
    <source>
        <dbReference type="Proteomes" id="UP001634393"/>
    </source>
</evidence>
<organism evidence="1 2">
    <name type="scientific">Penstemon smallii</name>
    <dbReference type="NCBI Taxonomy" id="265156"/>
    <lineage>
        <taxon>Eukaryota</taxon>
        <taxon>Viridiplantae</taxon>
        <taxon>Streptophyta</taxon>
        <taxon>Embryophyta</taxon>
        <taxon>Tracheophyta</taxon>
        <taxon>Spermatophyta</taxon>
        <taxon>Magnoliopsida</taxon>
        <taxon>eudicotyledons</taxon>
        <taxon>Gunneridae</taxon>
        <taxon>Pentapetalae</taxon>
        <taxon>asterids</taxon>
        <taxon>lamiids</taxon>
        <taxon>Lamiales</taxon>
        <taxon>Plantaginaceae</taxon>
        <taxon>Cheloneae</taxon>
        <taxon>Penstemon</taxon>
    </lineage>
</organism>
<protein>
    <submittedName>
        <fullName evidence="1">Uncharacterized protein</fullName>
    </submittedName>
</protein>
<accession>A0ABD3T7A4</accession>
<keyword evidence="2" id="KW-1185">Reference proteome</keyword>
<evidence type="ECO:0000313" key="1">
    <source>
        <dbReference type="EMBL" id="KAL3832805.1"/>
    </source>
</evidence>
<reference evidence="1 2" key="1">
    <citation type="submission" date="2024-12" db="EMBL/GenBank/DDBJ databases">
        <title>The unique morphological basis and parallel evolutionary history of personate flowers in Penstemon.</title>
        <authorList>
            <person name="Depatie T.H."/>
            <person name="Wessinger C.A."/>
        </authorList>
    </citation>
    <scope>NUCLEOTIDE SEQUENCE [LARGE SCALE GENOMIC DNA]</scope>
    <source>
        <strain evidence="1">WTNN_2</strain>
        <tissue evidence="1">Leaf</tissue>
    </source>
</reference>
<dbReference type="Proteomes" id="UP001634393">
    <property type="component" value="Unassembled WGS sequence"/>
</dbReference>
<gene>
    <name evidence="1" type="ORF">ACJIZ3_007541</name>
</gene>
<name>A0ABD3T7A4_9LAMI</name>
<proteinExistence type="predicted"/>
<comment type="caution">
    <text evidence="1">The sequence shown here is derived from an EMBL/GenBank/DDBJ whole genome shotgun (WGS) entry which is preliminary data.</text>
</comment>